<dbReference type="InterPro" id="IPR006860">
    <property type="entry name" value="FecR"/>
</dbReference>
<dbReference type="PANTHER" id="PTHR30273">
    <property type="entry name" value="PERIPLASMIC SIGNAL SENSOR AND SIGMA FACTOR ACTIVATOR FECR-RELATED"/>
    <property type="match status" value="1"/>
</dbReference>
<reference evidence="3 4" key="1">
    <citation type="submission" date="2018-06" db="EMBL/GenBank/DDBJ databases">
        <authorList>
            <consortium name="Pathogen Informatics"/>
            <person name="Doyle S."/>
        </authorList>
    </citation>
    <scope>NUCLEOTIDE SEQUENCE [LARGE SCALE GENOMIC DNA]</scope>
    <source>
        <strain evidence="3 4">NCTC13043</strain>
    </source>
</reference>
<accession>A0A379EYQ4</accession>
<dbReference type="EMBL" id="UGTP01000001">
    <property type="protein sequence ID" value="SUC11529.1"/>
    <property type="molecule type" value="Genomic_DNA"/>
</dbReference>
<gene>
    <name evidence="3" type="ORF">NCTC13043_00385</name>
</gene>
<keyword evidence="1" id="KW-1133">Transmembrane helix</keyword>
<sequence length="312" mass="34632">MKELIEIDEILGKYFANEPIAENERMALIAFKNANKAEFDTLNNVMIQTETSETKNFNTEAAWNRIENQLTNATSQHTKTLKLRNIFSIAASLLLLIGIGTLAYHYLVDAEKTTFANNSATENLVTLPDGSSVMLSPQASLSFKEQDGKRIAALEGQAFFNVEHSNIPFTVEAGDLKVEVLGTSFKVNATSQNTESVAVSTGRVRVSTNSEVVTLIKGETVVHKNGKLIAQKQNNAQADIKEFVFNNTPLATAIKEIEQGMDIRIETQKDLLKNRITTKLHTNNPEKAVAELAMLCNCKYETVSSIHYRLYK</sequence>
<evidence type="ECO:0000313" key="4">
    <source>
        <dbReference type="Proteomes" id="UP000254235"/>
    </source>
</evidence>
<dbReference type="PIRSF" id="PIRSF018266">
    <property type="entry name" value="FecR"/>
    <property type="match status" value="1"/>
</dbReference>
<name>A0A379EYQ4_9BACT</name>
<dbReference type="GeneID" id="78570124"/>
<dbReference type="Pfam" id="PF04773">
    <property type="entry name" value="FecR"/>
    <property type="match status" value="1"/>
</dbReference>
<dbReference type="InterPro" id="IPR012373">
    <property type="entry name" value="Ferrdict_sens_TM"/>
</dbReference>
<keyword evidence="1" id="KW-0812">Transmembrane</keyword>
<dbReference type="Gene3D" id="2.60.120.1440">
    <property type="match status" value="1"/>
</dbReference>
<dbReference type="OrthoDB" id="922352at2"/>
<protein>
    <submittedName>
        <fullName evidence="3">Fec operon regulator FecR</fullName>
    </submittedName>
</protein>
<dbReference type="PANTHER" id="PTHR30273:SF2">
    <property type="entry name" value="PROTEIN FECR"/>
    <property type="match status" value="1"/>
</dbReference>
<evidence type="ECO:0000259" key="2">
    <source>
        <dbReference type="Pfam" id="PF04773"/>
    </source>
</evidence>
<dbReference type="GO" id="GO:0016989">
    <property type="term" value="F:sigma factor antagonist activity"/>
    <property type="evidence" value="ECO:0007669"/>
    <property type="project" value="TreeGrafter"/>
</dbReference>
<evidence type="ECO:0000256" key="1">
    <source>
        <dbReference type="SAM" id="Phobius"/>
    </source>
</evidence>
<dbReference type="Gene3D" id="3.55.50.30">
    <property type="match status" value="1"/>
</dbReference>
<keyword evidence="1" id="KW-0472">Membrane</keyword>
<dbReference type="RefSeq" id="WP_115082836.1">
    <property type="nucleotide sequence ID" value="NZ_UGTP01000001.1"/>
</dbReference>
<dbReference type="Proteomes" id="UP000254235">
    <property type="component" value="Unassembled WGS sequence"/>
</dbReference>
<organism evidence="3 4">
    <name type="scientific">Prevotella pallens</name>
    <dbReference type="NCBI Taxonomy" id="60133"/>
    <lineage>
        <taxon>Bacteria</taxon>
        <taxon>Pseudomonadati</taxon>
        <taxon>Bacteroidota</taxon>
        <taxon>Bacteroidia</taxon>
        <taxon>Bacteroidales</taxon>
        <taxon>Prevotellaceae</taxon>
        <taxon>Prevotella</taxon>
    </lineage>
</organism>
<dbReference type="AlphaFoldDB" id="A0A379EYQ4"/>
<feature type="domain" description="FecR protein" evidence="2">
    <location>
        <begin position="124"/>
        <end position="205"/>
    </location>
</feature>
<proteinExistence type="predicted"/>
<evidence type="ECO:0000313" key="3">
    <source>
        <dbReference type="EMBL" id="SUC11529.1"/>
    </source>
</evidence>
<feature type="transmembrane region" description="Helical" evidence="1">
    <location>
        <begin position="86"/>
        <end position="107"/>
    </location>
</feature>